<dbReference type="EMBL" id="JACHBR010000001">
    <property type="protein sequence ID" value="MBB5627321.1"/>
    <property type="molecule type" value="Genomic_DNA"/>
</dbReference>
<evidence type="ECO:0000256" key="4">
    <source>
        <dbReference type="ARBA" id="ARBA00023136"/>
    </source>
</evidence>
<feature type="transmembrane region" description="Helical" evidence="6">
    <location>
        <begin position="220"/>
        <end position="238"/>
    </location>
</feature>
<feature type="region of interest" description="Disordered" evidence="5">
    <location>
        <begin position="394"/>
        <end position="463"/>
    </location>
</feature>
<keyword evidence="2 6" id="KW-0812">Transmembrane</keyword>
<organism evidence="8 9">
    <name type="scientific">Sphaerisporangium krabiense</name>
    <dbReference type="NCBI Taxonomy" id="763782"/>
    <lineage>
        <taxon>Bacteria</taxon>
        <taxon>Bacillati</taxon>
        <taxon>Actinomycetota</taxon>
        <taxon>Actinomycetes</taxon>
        <taxon>Streptosporangiales</taxon>
        <taxon>Streptosporangiaceae</taxon>
        <taxon>Sphaerisporangium</taxon>
    </lineage>
</organism>
<feature type="transmembrane region" description="Helical" evidence="6">
    <location>
        <begin position="295"/>
        <end position="316"/>
    </location>
</feature>
<name>A0A7W9DQB1_9ACTN</name>
<dbReference type="Gene3D" id="1.20.1640.10">
    <property type="entry name" value="Multidrug efflux transporter AcrB transmembrane domain"/>
    <property type="match status" value="1"/>
</dbReference>
<dbReference type="AlphaFoldDB" id="A0A7W9DQB1"/>
<protein>
    <submittedName>
        <fullName evidence="8">Putative membrane protein YdfJ with MMPL/SSD domain</fullName>
    </submittedName>
</protein>
<keyword evidence="9" id="KW-1185">Reference proteome</keyword>
<evidence type="ECO:0000256" key="5">
    <source>
        <dbReference type="SAM" id="MobiDB-lite"/>
    </source>
</evidence>
<evidence type="ECO:0000256" key="2">
    <source>
        <dbReference type="ARBA" id="ARBA00022692"/>
    </source>
</evidence>
<gene>
    <name evidence="8" type="ORF">BJ981_003020</name>
</gene>
<feature type="transmembrane region" description="Helical" evidence="6">
    <location>
        <begin position="176"/>
        <end position="195"/>
    </location>
</feature>
<keyword evidence="3 6" id="KW-1133">Transmembrane helix</keyword>
<feature type="transmembrane region" description="Helical" evidence="6">
    <location>
        <begin position="271"/>
        <end position="289"/>
    </location>
</feature>
<feature type="transmembrane region" description="Helical" evidence="6">
    <location>
        <begin position="361"/>
        <end position="383"/>
    </location>
</feature>
<comment type="subcellular location">
    <subcellularLocation>
        <location evidence="1">Membrane</location>
        <topology evidence="1">Multi-pass membrane protein</topology>
    </subcellularLocation>
</comment>
<comment type="caution">
    <text evidence="8">The sequence shown here is derived from an EMBL/GenBank/DDBJ whole genome shotgun (WGS) entry which is preliminary data.</text>
</comment>
<accession>A0A7W9DQB1</accession>
<feature type="transmembrane region" description="Helical" evidence="6">
    <location>
        <begin position="244"/>
        <end position="264"/>
    </location>
</feature>
<feature type="compositionally biased region" description="Basic and acidic residues" evidence="5">
    <location>
        <begin position="424"/>
        <end position="435"/>
    </location>
</feature>
<evidence type="ECO:0000256" key="6">
    <source>
        <dbReference type="SAM" id="Phobius"/>
    </source>
</evidence>
<feature type="transmembrane region" description="Helical" evidence="6">
    <location>
        <begin position="70"/>
        <end position="92"/>
    </location>
</feature>
<sequence>MLDVIGRLTTRHVLWLLPAWLALLAAVAAGRPGTLPDGYGPLPAGVPGAVGAVLVTLALAVALRSPGAALTAAAAAVAVDLLSTALVSGLGLPEAPAVFAYGTTLASTAMLLHRFRERRNAGEPAAQAVVTALEQVGGVVATSGAAWMAACAALPLGAFPAGLGPALALTSAVEMLVVLAFVPSLTAALPGLIGWPRRRRVGRRTVLDRLGRAVAARPRAWTAAAAVLVTALGAAGPLQSREPPAFTVMAVAAVLVALVLALALRSLIAPVYLTAGGVLTAWASGTAATRPGEQITVFLFTLVATVSAALLVLARVRGAARAGRDPRTCSALAVKYAGPPAMAALVAAGALAGGAHEPLAGAYLVAGGAALALVVVPGLAAILGGRAWWPDVASGDGPAPREPGRPGDPGVEDAGRLGGLGEPEEPRQATRRETDGPDDPYLGSGTAEAGRRGPGVRTRTRPG</sequence>
<dbReference type="Proteomes" id="UP000588112">
    <property type="component" value="Unassembled WGS sequence"/>
</dbReference>
<proteinExistence type="predicted"/>
<feature type="transmembrane region" description="Helical" evidence="6">
    <location>
        <begin position="98"/>
        <end position="115"/>
    </location>
</feature>
<dbReference type="GO" id="GO:0016020">
    <property type="term" value="C:membrane"/>
    <property type="evidence" value="ECO:0007669"/>
    <property type="project" value="UniProtKB-SubCell"/>
</dbReference>
<evidence type="ECO:0000256" key="1">
    <source>
        <dbReference type="ARBA" id="ARBA00004141"/>
    </source>
</evidence>
<feature type="transmembrane region" description="Helical" evidence="6">
    <location>
        <begin position="336"/>
        <end position="355"/>
    </location>
</feature>
<evidence type="ECO:0000313" key="8">
    <source>
        <dbReference type="EMBL" id="MBB5627321.1"/>
    </source>
</evidence>
<evidence type="ECO:0000313" key="9">
    <source>
        <dbReference type="Proteomes" id="UP000588112"/>
    </source>
</evidence>
<dbReference type="RefSeq" id="WP_184611886.1">
    <property type="nucleotide sequence ID" value="NZ_BOOS01000036.1"/>
</dbReference>
<keyword evidence="4 6" id="KW-0472">Membrane</keyword>
<evidence type="ECO:0000259" key="7">
    <source>
        <dbReference type="Pfam" id="PF03176"/>
    </source>
</evidence>
<reference evidence="8 9" key="1">
    <citation type="submission" date="2020-08" db="EMBL/GenBank/DDBJ databases">
        <title>Sequencing the genomes of 1000 actinobacteria strains.</title>
        <authorList>
            <person name="Klenk H.-P."/>
        </authorList>
    </citation>
    <scope>NUCLEOTIDE SEQUENCE [LARGE SCALE GENOMIC DNA]</scope>
    <source>
        <strain evidence="8 9">DSM 45790</strain>
    </source>
</reference>
<feature type="transmembrane region" description="Helical" evidence="6">
    <location>
        <begin position="44"/>
        <end position="63"/>
    </location>
</feature>
<dbReference type="SUPFAM" id="SSF82866">
    <property type="entry name" value="Multidrug efflux transporter AcrB transmembrane domain"/>
    <property type="match status" value="2"/>
</dbReference>
<evidence type="ECO:0000256" key="3">
    <source>
        <dbReference type="ARBA" id="ARBA00022989"/>
    </source>
</evidence>
<dbReference type="InterPro" id="IPR004869">
    <property type="entry name" value="MMPL_dom"/>
</dbReference>
<feature type="transmembrane region" description="Helical" evidence="6">
    <location>
        <begin position="136"/>
        <end position="156"/>
    </location>
</feature>
<dbReference type="Pfam" id="PF03176">
    <property type="entry name" value="MMPL"/>
    <property type="match status" value="1"/>
</dbReference>
<feature type="domain" description="Membrane transport protein MMPL" evidence="7">
    <location>
        <begin position="48"/>
        <end position="220"/>
    </location>
</feature>